<reference evidence="6 7" key="1">
    <citation type="submission" date="2024-10" db="EMBL/GenBank/DDBJ databases">
        <title>The Natural Products Discovery Center: Release of the First 8490 Sequenced Strains for Exploring Actinobacteria Biosynthetic Diversity.</title>
        <authorList>
            <person name="Kalkreuter E."/>
            <person name="Kautsar S.A."/>
            <person name="Yang D."/>
            <person name="Bader C.D."/>
            <person name="Teijaro C.N."/>
            <person name="Fluegel L."/>
            <person name="Davis C.M."/>
            <person name="Simpson J.R."/>
            <person name="Lauterbach L."/>
            <person name="Steele A.D."/>
            <person name="Gui C."/>
            <person name="Meng S."/>
            <person name="Li G."/>
            <person name="Viehrig K."/>
            <person name="Ye F."/>
            <person name="Su P."/>
            <person name="Kiefer A.F."/>
            <person name="Nichols A."/>
            <person name="Cepeda A.J."/>
            <person name="Yan W."/>
            <person name="Fan B."/>
            <person name="Jiang Y."/>
            <person name="Adhikari A."/>
            <person name="Zheng C.-J."/>
            <person name="Schuster L."/>
            <person name="Cowan T.M."/>
            <person name="Smanski M.J."/>
            <person name="Chevrette M.G."/>
            <person name="De Carvalho L.P.S."/>
            <person name="Shen B."/>
        </authorList>
    </citation>
    <scope>NUCLEOTIDE SEQUENCE [LARGE SCALE GENOMIC DNA]</scope>
    <source>
        <strain evidence="6 7">NPDC019377</strain>
    </source>
</reference>
<feature type="transmembrane region" description="Helical" evidence="5">
    <location>
        <begin position="86"/>
        <end position="107"/>
    </location>
</feature>
<protein>
    <submittedName>
        <fullName evidence="6">DoxX family protein</fullName>
    </submittedName>
</protein>
<organism evidence="6 7">
    <name type="scientific">Nocardia testacea</name>
    <dbReference type="NCBI Taxonomy" id="248551"/>
    <lineage>
        <taxon>Bacteria</taxon>
        <taxon>Bacillati</taxon>
        <taxon>Actinomycetota</taxon>
        <taxon>Actinomycetes</taxon>
        <taxon>Mycobacteriales</taxon>
        <taxon>Nocardiaceae</taxon>
        <taxon>Nocardia</taxon>
    </lineage>
</organism>
<sequence length="145" mass="14928">MTTTSPAAAVSADIAGRPGTIRNRVLWTLQILLGLFFVIASGGPKLVIPNALADNAPENLTIPFALLVFIGLVEVAGGIGLLVPRLAALAAVGLSVLTVLAAGTQAFLAGEPAMAIFPLVLAVVFAWIAYERRAGLVALRDSLSR</sequence>
<evidence type="ECO:0000256" key="5">
    <source>
        <dbReference type="SAM" id="Phobius"/>
    </source>
</evidence>
<dbReference type="Pfam" id="PF13564">
    <property type="entry name" value="DoxX_2"/>
    <property type="match status" value="1"/>
</dbReference>
<evidence type="ECO:0000313" key="6">
    <source>
        <dbReference type="EMBL" id="MFI2229091.1"/>
    </source>
</evidence>
<evidence type="ECO:0000256" key="1">
    <source>
        <dbReference type="ARBA" id="ARBA00004141"/>
    </source>
</evidence>
<dbReference type="RefSeq" id="WP_397059735.1">
    <property type="nucleotide sequence ID" value="NZ_JBIRYL010000001.1"/>
</dbReference>
<dbReference type="Proteomes" id="UP001611494">
    <property type="component" value="Unassembled WGS sequence"/>
</dbReference>
<proteinExistence type="predicted"/>
<evidence type="ECO:0000256" key="4">
    <source>
        <dbReference type="ARBA" id="ARBA00023136"/>
    </source>
</evidence>
<keyword evidence="3 5" id="KW-1133">Transmembrane helix</keyword>
<evidence type="ECO:0000313" key="7">
    <source>
        <dbReference type="Proteomes" id="UP001611494"/>
    </source>
</evidence>
<comment type="caution">
    <text evidence="6">The sequence shown here is derived from an EMBL/GenBank/DDBJ whole genome shotgun (WGS) entry which is preliminary data.</text>
</comment>
<gene>
    <name evidence="6" type="ORF">ACH49Z_04500</name>
</gene>
<evidence type="ECO:0000256" key="3">
    <source>
        <dbReference type="ARBA" id="ARBA00022989"/>
    </source>
</evidence>
<feature type="transmembrane region" description="Helical" evidence="5">
    <location>
        <begin position="60"/>
        <end position="79"/>
    </location>
</feature>
<keyword evidence="2 5" id="KW-0812">Transmembrane</keyword>
<feature type="transmembrane region" description="Helical" evidence="5">
    <location>
        <begin position="25"/>
        <end position="48"/>
    </location>
</feature>
<dbReference type="EMBL" id="JBIRYL010000001">
    <property type="protein sequence ID" value="MFI2229091.1"/>
    <property type="molecule type" value="Genomic_DNA"/>
</dbReference>
<dbReference type="InterPro" id="IPR032808">
    <property type="entry name" value="DoxX"/>
</dbReference>
<keyword evidence="7" id="KW-1185">Reference proteome</keyword>
<accession>A0ABW7VR69</accession>
<comment type="subcellular location">
    <subcellularLocation>
        <location evidence="1">Membrane</location>
        <topology evidence="1">Multi-pass membrane protein</topology>
    </subcellularLocation>
</comment>
<keyword evidence="4 5" id="KW-0472">Membrane</keyword>
<name>A0ABW7VR69_9NOCA</name>
<evidence type="ECO:0000256" key="2">
    <source>
        <dbReference type="ARBA" id="ARBA00022692"/>
    </source>
</evidence>
<feature type="transmembrane region" description="Helical" evidence="5">
    <location>
        <begin position="113"/>
        <end position="130"/>
    </location>
</feature>